<reference evidence="2 3" key="1">
    <citation type="journal article" date="2021" name="bioRxiv">
        <title>Unique metabolic strategies in Hadean analogues reveal hints for primordial physiology.</title>
        <authorList>
            <person name="Nobu M.K."/>
            <person name="Nakai R."/>
            <person name="Tamazawa S."/>
            <person name="Mori H."/>
            <person name="Toyoda A."/>
            <person name="Ijiri A."/>
            <person name="Suzuki S."/>
            <person name="Kurokawa K."/>
            <person name="Kamagata Y."/>
            <person name="Tamaki H."/>
        </authorList>
    </citation>
    <scope>NUCLEOTIDE SEQUENCE [LARGE SCALE GENOMIC DNA]</scope>
    <source>
        <strain evidence="2">BS525</strain>
    </source>
</reference>
<evidence type="ECO:0000259" key="1">
    <source>
        <dbReference type="PROSITE" id="PS50910"/>
    </source>
</evidence>
<dbReference type="Proteomes" id="UP000811545">
    <property type="component" value="Unassembled WGS sequence"/>
</dbReference>
<sequence>MIDEFLKKWLIKAIEDFNASKYIVNLSDEKILTSIVCFHCQQTVEKLFKAYLITKKIDFAKTHDLELLIKLCVDLDNEFKNISIDHLSDYAVEIRYPDEFYIPSIEEAKKCFEIASNVKDFIFKKLEIKEEDLVKNEKRGS</sequence>
<dbReference type="Pfam" id="PF05168">
    <property type="entry name" value="HEPN"/>
    <property type="match status" value="1"/>
</dbReference>
<evidence type="ECO:0000313" key="2">
    <source>
        <dbReference type="EMBL" id="MBT9145229.1"/>
    </source>
</evidence>
<protein>
    <recommendedName>
        <fullName evidence="1">HEPN domain-containing protein</fullName>
    </recommendedName>
</protein>
<dbReference type="EMBL" id="QLTW01000063">
    <property type="protein sequence ID" value="MBT9145229.1"/>
    <property type="molecule type" value="Genomic_DNA"/>
</dbReference>
<organism evidence="2 3">
    <name type="scientific">Psychracetigena formicireducens</name>
    <dbReference type="NCBI Taxonomy" id="2986056"/>
    <lineage>
        <taxon>Bacteria</taxon>
        <taxon>Bacillati</taxon>
        <taxon>Candidatus Lithacetigenota</taxon>
        <taxon>Candidatus Psychracetigena</taxon>
    </lineage>
</organism>
<evidence type="ECO:0000313" key="3">
    <source>
        <dbReference type="Proteomes" id="UP000811545"/>
    </source>
</evidence>
<dbReference type="SMART" id="SM00748">
    <property type="entry name" value="HEPN"/>
    <property type="match status" value="1"/>
</dbReference>
<proteinExistence type="predicted"/>
<name>A0A9E2F197_PSYF1</name>
<gene>
    <name evidence="2" type="ORF">DDT42_01099</name>
</gene>
<dbReference type="AlphaFoldDB" id="A0A9E2F197"/>
<accession>A0A9E2F197</accession>
<dbReference type="Gene3D" id="1.20.120.330">
    <property type="entry name" value="Nucleotidyltransferases domain 2"/>
    <property type="match status" value="1"/>
</dbReference>
<dbReference type="PROSITE" id="PS50910">
    <property type="entry name" value="HEPN"/>
    <property type="match status" value="1"/>
</dbReference>
<dbReference type="SUPFAM" id="SSF81593">
    <property type="entry name" value="Nucleotidyltransferase substrate binding subunit/domain"/>
    <property type="match status" value="1"/>
</dbReference>
<feature type="domain" description="HEPN" evidence="1">
    <location>
        <begin position="14"/>
        <end position="118"/>
    </location>
</feature>
<dbReference type="InterPro" id="IPR007842">
    <property type="entry name" value="HEPN_dom"/>
</dbReference>
<comment type="caution">
    <text evidence="2">The sequence shown here is derived from an EMBL/GenBank/DDBJ whole genome shotgun (WGS) entry which is preliminary data.</text>
</comment>